<dbReference type="EMBL" id="JAGMWT010000001">
    <property type="protein sequence ID" value="KAH7137912.1"/>
    <property type="molecule type" value="Genomic_DNA"/>
</dbReference>
<dbReference type="Pfam" id="PF00931">
    <property type="entry name" value="NB-ARC"/>
    <property type="match status" value="1"/>
</dbReference>
<evidence type="ECO:0000259" key="3">
    <source>
        <dbReference type="Pfam" id="PF00931"/>
    </source>
</evidence>
<dbReference type="InterPro" id="IPR002182">
    <property type="entry name" value="NB-ARC"/>
</dbReference>
<dbReference type="AlphaFoldDB" id="A0A9P9IY07"/>
<feature type="domain" description="DUF676" evidence="4">
    <location>
        <begin position="21"/>
        <end position="158"/>
    </location>
</feature>
<comment type="caution">
    <text evidence="5">The sequence shown here is derived from an EMBL/GenBank/DDBJ whole genome shotgun (WGS) entry which is preliminary data.</text>
</comment>
<dbReference type="InterPro" id="IPR007751">
    <property type="entry name" value="DUF676_lipase-like"/>
</dbReference>
<feature type="region of interest" description="Disordered" evidence="2">
    <location>
        <begin position="1227"/>
        <end position="1279"/>
    </location>
</feature>
<dbReference type="Gene3D" id="1.25.40.10">
    <property type="entry name" value="Tetratricopeptide repeat domain"/>
    <property type="match status" value="2"/>
</dbReference>
<evidence type="ECO:0000313" key="5">
    <source>
        <dbReference type="EMBL" id="KAH7137912.1"/>
    </source>
</evidence>
<protein>
    <submittedName>
        <fullName evidence="5">Uncharacterized protein</fullName>
    </submittedName>
</protein>
<accession>A0A9P9IY07</accession>
<dbReference type="GO" id="GO:0043531">
    <property type="term" value="F:ADP binding"/>
    <property type="evidence" value="ECO:0007669"/>
    <property type="project" value="InterPro"/>
</dbReference>
<keyword evidence="6" id="KW-1185">Reference proteome</keyword>
<evidence type="ECO:0000313" key="6">
    <source>
        <dbReference type="Proteomes" id="UP000700596"/>
    </source>
</evidence>
<dbReference type="PANTHER" id="PTHR46082:SF6">
    <property type="entry name" value="AAA+ ATPASE DOMAIN-CONTAINING PROTEIN-RELATED"/>
    <property type="match status" value="1"/>
</dbReference>
<evidence type="ECO:0000256" key="1">
    <source>
        <dbReference type="ARBA" id="ARBA00007920"/>
    </source>
</evidence>
<comment type="similarity">
    <text evidence="1">Belongs to the putative lipase ROG1 family.</text>
</comment>
<dbReference type="PANTHER" id="PTHR46082">
    <property type="entry name" value="ATP/GTP-BINDING PROTEIN-RELATED"/>
    <property type="match status" value="1"/>
</dbReference>
<dbReference type="InterPro" id="IPR053137">
    <property type="entry name" value="NLR-like"/>
</dbReference>
<dbReference type="Pfam" id="PF05057">
    <property type="entry name" value="DUF676"/>
    <property type="match status" value="1"/>
</dbReference>
<proteinExistence type="inferred from homology"/>
<dbReference type="InterPro" id="IPR029058">
    <property type="entry name" value="AB_hydrolase_fold"/>
</dbReference>
<organism evidence="5 6">
    <name type="scientific">Dendryphion nanum</name>
    <dbReference type="NCBI Taxonomy" id="256645"/>
    <lineage>
        <taxon>Eukaryota</taxon>
        <taxon>Fungi</taxon>
        <taxon>Dikarya</taxon>
        <taxon>Ascomycota</taxon>
        <taxon>Pezizomycotina</taxon>
        <taxon>Dothideomycetes</taxon>
        <taxon>Pleosporomycetidae</taxon>
        <taxon>Pleosporales</taxon>
        <taxon>Torulaceae</taxon>
        <taxon>Dendryphion</taxon>
    </lineage>
</organism>
<reference evidence="5" key="1">
    <citation type="journal article" date="2021" name="Nat. Commun.">
        <title>Genetic determinants of endophytism in the Arabidopsis root mycobiome.</title>
        <authorList>
            <person name="Mesny F."/>
            <person name="Miyauchi S."/>
            <person name="Thiergart T."/>
            <person name="Pickel B."/>
            <person name="Atanasova L."/>
            <person name="Karlsson M."/>
            <person name="Huettel B."/>
            <person name="Barry K.W."/>
            <person name="Haridas S."/>
            <person name="Chen C."/>
            <person name="Bauer D."/>
            <person name="Andreopoulos W."/>
            <person name="Pangilinan J."/>
            <person name="LaButti K."/>
            <person name="Riley R."/>
            <person name="Lipzen A."/>
            <person name="Clum A."/>
            <person name="Drula E."/>
            <person name="Henrissat B."/>
            <person name="Kohler A."/>
            <person name="Grigoriev I.V."/>
            <person name="Martin F.M."/>
            <person name="Hacquard S."/>
        </authorList>
    </citation>
    <scope>NUCLEOTIDE SEQUENCE</scope>
    <source>
        <strain evidence="5">MPI-CAGE-CH-0243</strain>
    </source>
</reference>
<dbReference type="Pfam" id="PF13424">
    <property type="entry name" value="TPR_12"/>
    <property type="match status" value="2"/>
</dbReference>
<feature type="compositionally biased region" description="Basic and acidic residues" evidence="2">
    <location>
        <begin position="1113"/>
        <end position="1132"/>
    </location>
</feature>
<sequence>MESSKDFLNVLVPGDNPNIDIVAVHGLNPKGKENHAEKTWTKGEKLWLRDFLAPNYPNARIMLFGYNSNVINDANVMDIAHHAENLLNQLDFKRGADPDRPLVFVAHSLGGLVVKQALTEAKKVDYYSTIRSSTYGIAFFGTPHLGGNHAALGEILCNIVNFASRKTGNKLVRDLEKSSQFLAKLNEDFKHQKEDFYFVNFQESKSYGKLGLIVNPESATMGSGPPREFRVPLDADHNGICKFAAQDQAYEFVENNIGRLIRDAIQARAEGGLVLRRSPVFSFVEGGRPYSMRQTSSPALTPYTSPTLTPGAFRPSNNAVFKVPHGENFNFIGRQDIVQKVVNHLVSERSPYQVALYGLGGVGKTELATQCAYRIQKKRPDISVFWIQASSLEDSHRSILKIAEALQIPGTDAPNADVLGLIRDHLRTGQSGRWVMIIDNADDFESLSLPEEQDNITQFRLQSKRLLKDIPVGELGSVLITTRNKKIALRFAGPDGSEQVLPLEKEESRQLVQQSLGIQAHHNDGVDELTEVLGRFPLAITQATHFVRENGITVQKYLARFRENQHNALEIFSHGFSSDAATKTWMMSFQQLRQNSTHAADLFSMMAYLEHSNIPEQLLIDYDLTRTPLQFEEACGELKAFSFMSEADCTLPNTATSTTTMFNVQPIVQMVMRSWLEEHNESTRWADAALVAVTKVFPSAEVTVDWKMYEVYFPHAQAIVEFVRTRITQDSPSDIQKHKALLLHNLAWYMRIRGFHEDAATLAEEARNIRQRVLGDDDPVTLLSIHNLSCVLFEQGDIEQSKLLQISAHSISKQKLGDSHPDTLRAQSHLARILGSQKQYDDTFDLQQSTLTAYSTALGEDHPATLLAMRDLAISWNFKSNSEKAEELQKRVYQKLRAVLGSDHPDTLIVMNDLAITFVERNRHKEAEVLLNNILERSQRVLGQNHPHTIATYERLVNILRYRRNNADDEQRAQAITSSLRRVRRNWKTSLRESRSSKIPHSQRHMSTSIHTWSYKSTAAALAPATTTDPESSDDSLSDADLPASKPEYSENKLLRTMQKKYERTVSEEARDVILKQSTTIMKEGTFYLNSTRAALMEASTKVPWTIGAQNAKSDDIGEKEGGEGAVLERKTSTPQPFWARKRKESAAKEKEKAVEDGDSMTTVDTKEDKLEIPEAKDEKDEKADKRETQEESEGVVVGVLERRATNMQAFGAKNKKEPAAILQATEKQDCELLDVKETQEPGKNKEVEAEGEHTTETTEKSKSKSSKSFWGRKKKDGK</sequence>
<feature type="compositionally biased region" description="Basic and acidic residues" evidence="2">
    <location>
        <begin position="1145"/>
        <end position="1156"/>
    </location>
</feature>
<evidence type="ECO:0000259" key="4">
    <source>
        <dbReference type="Pfam" id="PF05057"/>
    </source>
</evidence>
<dbReference type="SUPFAM" id="SSF52540">
    <property type="entry name" value="P-loop containing nucleoside triphosphate hydrolases"/>
    <property type="match status" value="1"/>
</dbReference>
<name>A0A9P9IY07_9PLEO</name>
<feature type="compositionally biased region" description="Basic and acidic residues" evidence="2">
    <location>
        <begin position="1227"/>
        <end position="1263"/>
    </location>
</feature>
<dbReference type="OrthoDB" id="427518at2759"/>
<dbReference type="InterPro" id="IPR027417">
    <property type="entry name" value="P-loop_NTPase"/>
</dbReference>
<dbReference type="SUPFAM" id="SSF53474">
    <property type="entry name" value="alpha/beta-Hydrolases"/>
    <property type="match status" value="1"/>
</dbReference>
<dbReference type="Pfam" id="PF13374">
    <property type="entry name" value="TPR_10"/>
    <property type="match status" value="1"/>
</dbReference>
<evidence type="ECO:0000256" key="2">
    <source>
        <dbReference type="SAM" id="MobiDB-lite"/>
    </source>
</evidence>
<feature type="domain" description="NB-ARC" evidence="3">
    <location>
        <begin position="335"/>
        <end position="514"/>
    </location>
</feature>
<dbReference type="SUPFAM" id="SSF48452">
    <property type="entry name" value="TPR-like"/>
    <property type="match status" value="2"/>
</dbReference>
<gene>
    <name evidence="5" type="ORF">B0J11DRAFT_586901</name>
</gene>
<dbReference type="Gene3D" id="3.40.50.300">
    <property type="entry name" value="P-loop containing nucleotide triphosphate hydrolases"/>
    <property type="match status" value="1"/>
</dbReference>
<feature type="region of interest" description="Disordered" evidence="2">
    <location>
        <begin position="1024"/>
        <end position="1048"/>
    </location>
</feature>
<dbReference type="InterPro" id="IPR011990">
    <property type="entry name" value="TPR-like_helical_dom_sf"/>
</dbReference>
<dbReference type="Gene3D" id="3.40.50.1820">
    <property type="entry name" value="alpha/beta hydrolase"/>
    <property type="match status" value="1"/>
</dbReference>
<feature type="region of interest" description="Disordered" evidence="2">
    <location>
        <begin position="1113"/>
        <end position="1199"/>
    </location>
</feature>
<feature type="compositionally biased region" description="Basic and acidic residues" evidence="2">
    <location>
        <begin position="1165"/>
        <end position="1190"/>
    </location>
</feature>
<dbReference type="Proteomes" id="UP000700596">
    <property type="component" value="Unassembled WGS sequence"/>
</dbReference>